<dbReference type="FunCoup" id="A0A2U3N093">
    <property type="interactions" value="61"/>
</dbReference>
<dbReference type="Pfam" id="PF01734">
    <property type="entry name" value="Patatin"/>
    <property type="match status" value="1"/>
</dbReference>
<keyword evidence="2 4" id="KW-0442">Lipid degradation</keyword>
<keyword evidence="7" id="KW-1185">Reference proteome</keyword>
<gene>
    <name evidence="6" type="primary">rssA_1</name>
    <name evidence="6" type="ORF">KPC_2223</name>
</gene>
<feature type="short sequence motif" description="GXSXG" evidence="4">
    <location>
        <begin position="90"/>
        <end position="94"/>
    </location>
</feature>
<evidence type="ECO:0000256" key="3">
    <source>
        <dbReference type="ARBA" id="ARBA00023098"/>
    </source>
</evidence>
<reference evidence="7" key="1">
    <citation type="submission" date="2018-03" db="EMBL/GenBank/DDBJ databases">
        <authorList>
            <person name="Blom J."/>
        </authorList>
    </citation>
    <scope>NUCLEOTIDE SEQUENCE [LARGE SCALE GENOMIC DNA]</scope>
    <source>
        <strain evidence="7">KPC-SM-21</strain>
    </source>
</reference>
<dbReference type="GO" id="GO:0016042">
    <property type="term" value="P:lipid catabolic process"/>
    <property type="evidence" value="ECO:0007669"/>
    <property type="project" value="UniProtKB-UniRule"/>
</dbReference>
<dbReference type="PANTHER" id="PTHR14226:SF29">
    <property type="entry name" value="NEUROPATHY TARGET ESTERASE SWS"/>
    <property type="match status" value="1"/>
</dbReference>
<dbReference type="SUPFAM" id="SSF52151">
    <property type="entry name" value="FabD/lysophospholipase-like"/>
    <property type="match status" value="1"/>
</dbReference>
<dbReference type="RefSeq" id="WP_121974494.1">
    <property type="nucleotide sequence ID" value="NZ_OOGT01000100.1"/>
</dbReference>
<evidence type="ECO:0000313" key="6">
    <source>
        <dbReference type="EMBL" id="SPL71045.1"/>
    </source>
</evidence>
<dbReference type="PANTHER" id="PTHR14226">
    <property type="entry name" value="NEUROPATHY TARGET ESTERASE/SWISS CHEESE D.MELANOGASTER"/>
    <property type="match status" value="1"/>
</dbReference>
<dbReference type="OrthoDB" id="5290098at2"/>
<dbReference type="Proteomes" id="UP000245974">
    <property type="component" value="Unassembled WGS sequence"/>
</dbReference>
<sequence>MQYLKKIALIFTLILAGCQGVPLHSEANLVKPVQEAESHLNQKPFEYIHQQQKRPVVALVLGSGGARGYAHIGVIQVLEEYGIKPDFIVGTSAGSIVGSIYASGKSPEELRQIALDMKVGDVRDIKIGMKGFFDGTKVENYINQQVEQTPLQNLRIPMYVVATELKEGKKVVFNQGNTGQAVRASVSIPSMFIPTTIEGKEYVDGGLVSPVPVDVARDLGADIIIAVDILAQPIYTQTSNIWGLFNQNINIMQNKLASEELKNADIIIQPDLREKAHIFDTKERQETMQAGVDAAMKQVNMIQMVFNEKDPNNRILKNFQVQN</sequence>
<feature type="domain" description="PNPLA" evidence="5">
    <location>
        <begin position="59"/>
        <end position="217"/>
    </location>
</feature>
<comment type="caution">
    <text evidence="4">Lacks conserved residue(s) required for the propagation of feature annotation.</text>
</comment>
<dbReference type="InterPro" id="IPR050301">
    <property type="entry name" value="NTE"/>
</dbReference>
<evidence type="ECO:0000256" key="2">
    <source>
        <dbReference type="ARBA" id="ARBA00022963"/>
    </source>
</evidence>
<evidence type="ECO:0000259" key="5">
    <source>
        <dbReference type="PROSITE" id="PS51635"/>
    </source>
</evidence>
<dbReference type="Gene3D" id="3.40.1090.10">
    <property type="entry name" value="Cytosolic phospholipase A2 catalytic domain"/>
    <property type="match status" value="2"/>
</dbReference>
<dbReference type="GO" id="GO:0016787">
    <property type="term" value="F:hydrolase activity"/>
    <property type="evidence" value="ECO:0007669"/>
    <property type="project" value="UniProtKB-UniRule"/>
</dbReference>
<dbReference type="PROSITE" id="PS51257">
    <property type="entry name" value="PROKAR_LIPOPROTEIN"/>
    <property type="match status" value="1"/>
</dbReference>
<dbReference type="PROSITE" id="PS51635">
    <property type="entry name" value="PNPLA"/>
    <property type="match status" value="1"/>
</dbReference>
<dbReference type="CDD" id="cd07205">
    <property type="entry name" value="Pat_PNPLA6_PNPLA7_NTE1_like"/>
    <property type="match status" value="1"/>
</dbReference>
<dbReference type="EMBL" id="OOGT01000100">
    <property type="protein sequence ID" value="SPL71045.1"/>
    <property type="molecule type" value="Genomic_DNA"/>
</dbReference>
<accession>A0A2U3N093</accession>
<evidence type="ECO:0000256" key="1">
    <source>
        <dbReference type="ARBA" id="ARBA00022801"/>
    </source>
</evidence>
<feature type="short sequence motif" description="DGA/G" evidence="4">
    <location>
        <begin position="204"/>
        <end position="206"/>
    </location>
</feature>
<dbReference type="InParanoid" id="A0A2U3N093"/>
<keyword evidence="1 4" id="KW-0378">Hydrolase</keyword>
<evidence type="ECO:0000256" key="4">
    <source>
        <dbReference type="PROSITE-ProRule" id="PRU01161"/>
    </source>
</evidence>
<feature type="active site" description="Nucleophile" evidence="4">
    <location>
        <position position="92"/>
    </location>
</feature>
<evidence type="ECO:0000313" key="7">
    <source>
        <dbReference type="Proteomes" id="UP000245974"/>
    </source>
</evidence>
<dbReference type="AlphaFoldDB" id="A0A2U3N093"/>
<organism evidence="6 7">
    <name type="scientific">Acinetobacter stercoris</name>
    <dbReference type="NCBI Taxonomy" id="2126983"/>
    <lineage>
        <taxon>Bacteria</taxon>
        <taxon>Pseudomonadati</taxon>
        <taxon>Pseudomonadota</taxon>
        <taxon>Gammaproteobacteria</taxon>
        <taxon>Moraxellales</taxon>
        <taxon>Moraxellaceae</taxon>
        <taxon>Acinetobacter</taxon>
    </lineage>
</organism>
<keyword evidence="3 4" id="KW-0443">Lipid metabolism</keyword>
<dbReference type="InterPro" id="IPR016035">
    <property type="entry name" value="Acyl_Trfase/lysoPLipase"/>
</dbReference>
<feature type="active site" description="Proton acceptor" evidence="4">
    <location>
        <position position="204"/>
    </location>
</feature>
<dbReference type="InterPro" id="IPR002641">
    <property type="entry name" value="PNPLA_dom"/>
</dbReference>
<proteinExistence type="predicted"/>
<name>A0A2U3N093_9GAMM</name>
<protein>
    <submittedName>
        <fullName evidence="6">NTE family protein RssA</fullName>
    </submittedName>
</protein>